<reference evidence="1" key="2">
    <citation type="journal article" date="2015" name="Data Brief">
        <title>Shoot transcriptome of the giant reed, Arundo donax.</title>
        <authorList>
            <person name="Barrero R.A."/>
            <person name="Guerrero F.D."/>
            <person name="Moolhuijzen P."/>
            <person name="Goolsby J.A."/>
            <person name="Tidwell J."/>
            <person name="Bellgard S.E."/>
            <person name="Bellgard M.I."/>
        </authorList>
    </citation>
    <scope>NUCLEOTIDE SEQUENCE</scope>
    <source>
        <tissue evidence="1">Shoot tissue taken approximately 20 cm above the soil surface</tissue>
    </source>
</reference>
<evidence type="ECO:0000313" key="1">
    <source>
        <dbReference type="EMBL" id="JAD61762.1"/>
    </source>
</evidence>
<reference evidence="1" key="1">
    <citation type="submission" date="2014-09" db="EMBL/GenBank/DDBJ databases">
        <authorList>
            <person name="Magalhaes I.L.F."/>
            <person name="Oliveira U."/>
            <person name="Santos F.R."/>
            <person name="Vidigal T.H.D.A."/>
            <person name="Brescovit A.D."/>
            <person name="Santos A.J."/>
        </authorList>
    </citation>
    <scope>NUCLEOTIDE SEQUENCE</scope>
    <source>
        <tissue evidence="1">Shoot tissue taken approximately 20 cm above the soil surface</tissue>
    </source>
</reference>
<sequence length="67" mass="8292">MSENLIFMWKEGFQCYFPHLFNNMRNEISGEYSFFLKHWGIKESKMVLFRENDFKLHLIVYFCFCCC</sequence>
<proteinExistence type="predicted"/>
<protein>
    <submittedName>
        <fullName evidence="1">Uncharacterized protein</fullName>
    </submittedName>
</protein>
<name>A0A0A9BR26_ARUDO</name>
<dbReference type="EMBL" id="GBRH01236133">
    <property type="protein sequence ID" value="JAD61762.1"/>
    <property type="molecule type" value="Transcribed_RNA"/>
</dbReference>
<dbReference type="AlphaFoldDB" id="A0A0A9BR26"/>
<organism evidence="1">
    <name type="scientific">Arundo donax</name>
    <name type="common">Giant reed</name>
    <name type="synonym">Donax arundinaceus</name>
    <dbReference type="NCBI Taxonomy" id="35708"/>
    <lineage>
        <taxon>Eukaryota</taxon>
        <taxon>Viridiplantae</taxon>
        <taxon>Streptophyta</taxon>
        <taxon>Embryophyta</taxon>
        <taxon>Tracheophyta</taxon>
        <taxon>Spermatophyta</taxon>
        <taxon>Magnoliopsida</taxon>
        <taxon>Liliopsida</taxon>
        <taxon>Poales</taxon>
        <taxon>Poaceae</taxon>
        <taxon>PACMAD clade</taxon>
        <taxon>Arundinoideae</taxon>
        <taxon>Arundineae</taxon>
        <taxon>Arundo</taxon>
    </lineage>
</organism>
<accession>A0A0A9BR26</accession>